<reference evidence="1 2" key="1">
    <citation type="submission" date="2018-10" db="EMBL/GenBank/DDBJ databases">
        <title>Genome assembly for a Yunnan-Guizhou Plateau 3E fish, Anabarilius grahami (Regan), and its evolutionary and genetic applications.</title>
        <authorList>
            <person name="Jiang W."/>
        </authorList>
    </citation>
    <scope>NUCLEOTIDE SEQUENCE [LARGE SCALE GENOMIC DNA]</scope>
    <source>
        <strain evidence="1">AG-KIZ</strain>
        <tissue evidence="1">Muscle</tissue>
    </source>
</reference>
<gene>
    <name evidence="1" type="ORF">DPX16_22895</name>
</gene>
<dbReference type="OrthoDB" id="9946389at2759"/>
<dbReference type="AlphaFoldDB" id="A0A3N0XMB3"/>
<evidence type="ECO:0000313" key="2">
    <source>
        <dbReference type="Proteomes" id="UP000281406"/>
    </source>
</evidence>
<keyword evidence="2" id="KW-1185">Reference proteome</keyword>
<organism evidence="1 2">
    <name type="scientific">Anabarilius grahami</name>
    <name type="common">Kanglang fish</name>
    <name type="synonym">Barilius grahami</name>
    <dbReference type="NCBI Taxonomy" id="495550"/>
    <lineage>
        <taxon>Eukaryota</taxon>
        <taxon>Metazoa</taxon>
        <taxon>Chordata</taxon>
        <taxon>Craniata</taxon>
        <taxon>Vertebrata</taxon>
        <taxon>Euteleostomi</taxon>
        <taxon>Actinopterygii</taxon>
        <taxon>Neopterygii</taxon>
        <taxon>Teleostei</taxon>
        <taxon>Ostariophysi</taxon>
        <taxon>Cypriniformes</taxon>
        <taxon>Xenocyprididae</taxon>
        <taxon>Xenocypridinae</taxon>
        <taxon>Xenocypridinae incertae sedis</taxon>
        <taxon>Anabarilius</taxon>
    </lineage>
</organism>
<comment type="caution">
    <text evidence="1">The sequence shown here is derived from an EMBL/GenBank/DDBJ whole genome shotgun (WGS) entry which is preliminary data.</text>
</comment>
<protein>
    <submittedName>
        <fullName evidence="1">Uncharacterized protein</fullName>
    </submittedName>
</protein>
<dbReference type="Proteomes" id="UP000281406">
    <property type="component" value="Unassembled WGS sequence"/>
</dbReference>
<proteinExistence type="predicted"/>
<name>A0A3N0XMB3_ANAGA</name>
<evidence type="ECO:0000313" key="1">
    <source>
        <dbReference type="EMBL" id="ROI73784.1"/>
    </source>
</evidence>
<dbReference type="EMBL" id="RJVU01069169">
    <property type="protein sequence ID" value="ROI73784.1"/>
    <property type="molecule type" value="Genomic_DNA"/>
</dbReference>
<accession>A0A3N0XMB3</accession>
<sequence length="115" mass="13126">MEYVLGQRIRRRRERVYRPRQTYLSLSEEECIRKLRLTRQAVTDICHLLADELGTDAQCPYAFPVAVKSHDSFILANSSCHLRGESPVGWVAVRGQRVSVKDMAVDTIFDASNNS</sequence>